<dbReference type="CDD" id="cd21176">
    <property type="entry name" value="LPMO_auxiliary-like"/>
    <property type="match status" value="1"/>
</dbReference>
<feature type="region of interest" description="Disordered" evidence="8">
    <location>
        <begin position="173"/>
        <end position="209"/>
    </location>
</feature>
<dbReference type="AlphaFoldDB" id="A0A8E2JSI2"/>
<name>A0A8E2JSI2_9PEZI</name>
<keyword evidence="4" id="KW-0732">Signal</keyword>
<keyword evidence="7" id="KW-0449">Lipoprotein</keyword>
<organism evidence="10 11">
    <name type="scientific">Glonium stellatum</name>
    <dbReference type="NCBI Taxonomy" id="574774"/>
    <lineage>
        <taxon>Eukaryota</taxon>
        <taxon>Fungi</taxon>
        <taxon>Dikarya</taxon>
        <taxon>Ascomycota</taxon>
        <taxon>Pezizomycotina</taxon>
        <taxon>Dothideomycetes</taxon>
        <taxon>Pleosporomycetidae</taxon>
        <taxon>Gloniales</taxon>
        <taxon>Gloniaceae</taxon>
        <taxon>Glonium</taxon>
    </lineage>
</organism>
<gene>
    <name evidence="10" type="ORF">AOQ84DRAFT_408743</name>
</gene>
<dbReference type="PANTHER" id="PTHR34992:SF1">
    <property type="entry name" value="COPPER ACQUISITION FACTOR BIM1-LIKE DOMAIN-CONTAINING PROTEIN"/>
    <property type="match status" value="1"/>
</dbReference>
<sequence>MPVLVSTTGWRAKRFHHPLNGALPSQPPPTIGFDDSLEATPPCGSFTVDFSKDNVTNFAVGGDAIAVTSIHPQATWLFRATLDQTASGNWTALLPDVMQTGLGDLCETGLTLPSSWAGQKGVIGVVQDAPDGILYQCAAVNFISGTHMPPSVCKNVTGLAATYTADPSLSNLPSTATAPSSGSTVSATTSSPASASASGKSAAISNIRQ</sequence>
<dbReference type="OrthoDB" id="2146436at2759"/>
<dbReference type="InterPro" id="IPR046936">
    <property type="entry name" value="BIM1-like"/>
</dbReference>
<dbReference type="Proteomes" id="UP000250140">
    <property type="component" value="Unassembled WGS sequence"/>
</dbReference>
<keyword evidence="11" id="KW-1185">Reference proteome</keyword>
<dbReference type="Pfam" id="PF20238">
    <property type="entry name" value="BIM1-like_dom"/>
    <property type="match status" value="1"/>
</dbReference>
<accession>A0A8E2JSI2</accession>
<feature type="domain" description="Copper acquisition factor BIM1-like" evidence="9">
    <location>
        <begin position="25"/>
        <end position="158"/>
    </location>
</feature>
<evidence type="ECO:0000256" key="5">
    <source>
        <dbReference type="ARBA" id="ARBA00023136"/>
    </source>
</evidence>
<evidence type="ECO:0000256" key="2">
    <source>
        <dbReference type="ARBA" id="ARBA00022475"/>
    </source>
</evidence>
<evidence type="ECO:0000256" key="4">
    <source>
        <dbReference type="ARBA" id="ARBA00022729"/>
    </source>
</evidence>
<feature type="compositionally biased region" description="Low complexity" evidence="8">
    <location>
        <begin position="174"/>
        <end position="209"/>
    </location>
</feature>
<evidence type="ECO:0000259" key="9">
    <source>
        <dbReference type="Pfam" id="PF20238"/>
    </source>
</evidence>
<evidence type="ECO:0000313" key="11">
    <source>
        <dbReference type="Proteomes" id="UP000250140"/>
    </source>
</evidence>
<keyword evidence="3" id="KW-0336">GPI-anchor</keyword>
<evidence type="ECO:0000256" key="7">
    <source>
        <dbReference type="ARBA" id="ARBA00023288"/>
    </source>
</evidence>
<dbReference type="InterPro" id="IPR046530">
    <property type="entry name" value="BIM1-like_dom"/>
</dbReference>
<dbReference type="GO" id="GO:0005886">
    <property type="term" value="C:plasma membrane"/>
    <property type="evidence" value="ECO:0007669"/>
    <property type="project" value="UniProtKB-SubCell"/>
</dbReference>
<dbReference type="PANTHER" id="PTHR34992">
    <property type="entry name" value="HYPHAL ANASTAMOSIS-7 PROTEIN"/>
    <property type="match status" value="1"/>
</dbReference>
<evidence type="ECO:0000256" key="8">
    <source>
        <dbReference type="SAM" id="MobiDB-lite"/>
    </source>
</evidence>
<protein>
    <recommendedName>
        <fullName evidence="9">Copper acquisition factor BIM1-like domain-containing protein</fullName>
    </recommendedName>
</protein>
<keyword evidence="2" id="KW-1003">Cell membrane</keyword>
<reference evidence="10 11" key="1">
    <citation type="journal article" date="2016" name="Nat. Commun.">
        <title>Ectomycorrhizal ecology is imprinted in the genome of the dominant symbiotic fungus Cenococcum geophilum.</title>
        <authorList>
            <consortium name="DOE Joint Genome Institute"/>
            <person name="Peter M."/>
            <person name="Kohler A."/>
            <person name="Ohm R.A."/>
            <person name="Kuo A."/>
            <person name="Krutzmann J."/>
            <person name="Morin E."/>
            <person name="Arend M."/>
            <person name="Barry K.W."/>
            <person name="Binder M."/>
            <person name="Choi C."/>
            <person name="Clum A."/>
            <person name="Copeland A."/>
            <person name="Grisel N."/>
            <person name="Haridas S."/>
            <person name="Kipfer T."/>
            <person name="LaButti K."/>
            <person name="Lindquist E."/>
            <person name="Lipzen A."/>
            <person name="Maire R."/>
            <person name="Meier B."/>
            <person name="Mihaltcheva S."/>
            <person name="Molinier V."/>
            <person name="Murat C."/>
            <person name="Poggeler S."/>
            <person name="Quandt C.A."/>
            <person name="Sperisen C."/>
            <person name="Tritt A."/>
            <person name="Tisserant E."/>
            <person name="Crous P.W."/>
            <person name="Henrissat B."/>
            <person name="Nehls U."/>
            <person name="Egli S."/>
            <person name="Spatafora J.W."/>
            <person name="Grigoriev I.V."/>
            <person name="Martin F.M."/>
        </authorList>
    </citation>
    <scope>NUCLEOTIDE SEQUENCE [LARGE SCALE GENOMIC DNA]</scope>
    <source>
        <strain evidence="10 11">CBS 207.34</strain>
    </source>
</reference>
<dbReference type="GO" id="GO:0098552">
    <property type="term" value="C:side of membrane"/>
    <property type="evidence" value="ECO:0007669"/>
    <property type="project" value="UniProtKB-KW"/>
</dbReference>
<dbReference type="EMBL" id="KV749840">
    <property type="protein sequence ID" value="OCL07549.1"/>
    <property type="molecule type" value="Genomic_DNA"/>
</dbReference>
<proteinExistence type="predicted"/>
<evidence type="ECO:0000256" key="6">
    <source>
        <dbReference type="ARBA" id="ARBA00023180"/>
    </source>
</evidence>
<evidence type="ECO:0000256" key="1">
    <source>
        <dbReference type="ARBA" id="ARBA00004609"/>
    </source>
</evidence>
<evidence type="ECO:0000256" key="3">
    <source>
        <dbReference type="ARBA" id="ARBA00022622"/>
    </source>
</evidence>
<comment type="subcellular location">
    <subcellularLocation>
        <location evidence="1">Cell membrane</location>
        <topology evidence="1">Lipid-anchor</topology>
        <topology evidence="1">GPI-anchor</topology>
    </subcellularLocation>
</comment>
<keyword evidence="5" id="KW-0472">Membrane</keyword>
<evidence type="ECO:0000313" key="10">
    <source>
        <dbReference type="EMBL" id="OCL07549.1"/>
    </source>
</evidence>
<keyword evidence="6" id="KW-0325">Glycoprotein</keyword>